<evidence type="ECO:0000313" key="1">
    <source>
        <dbReference type="EMBL" id="JAS70361.1"/>
    </source>
</evidence>
<accession>A0A1B6H6V2</accession>
<organism evidence="1">
    <name type="scientific">Homalodisca liturata</name>
    <dbReference type="NCBI Taxonomy" id="320908"/>
    <lineage>
        <taxon>Eukaryota</taxon>
        <taxon>Metazoa</taxon>
        <taxon>Ecdysozoa</taxon>
        <taxon>Arthropoda</taxon>
        <taxon>Hexapoda</taxon>
        <taxon>Insecta</taxon>
        <taxon>Pterygota</taxon>
        <taxon>Neoptera</taxon>
        <taxon>Paraneoptera</taxon>
        <taxon>Hemiptera</taxon>
        <taxon>Auchenorrhyncha</taxon>
        <taxon>Membracoidea</taxon>
        <taxon>Cicadellidae</taxon>
        <taxon>Cicadellinae</taxon>
        <taxon>Proconiini</taxon>
        <taxon>Homalodisca</taxon>
    </lineage>
</organism>
<proteinExistence type="predicted"/>
<protein>
    <submittedName>
        <fullName evidence="1">Uncharacterized protein</fullName>
    </submittedName>
</protein>
<dbReference type="EMBL" id="GECU01037345">
    <property type="protein sequence ID" value="JAS70361.1"/>
    <property type="molecule type" value="Transcribed_RNA"/>
</dbReference>
<sequence>MYASSHAVKVHWGLRPVIMTGYWNDVTAATLADIFINTTIPRSKSCLYEFPKDLLRPDLTLFINTHSHAPDSREENRPPVWRSRFTESFLRFRKVKLREVKWFGADNVTATILNLIQHELGEKFDLSIN</sequence>
<reference evidence="1" key="1">
    <citation type="submission" date="2015-11" db="EMBL/GenBank/DDBJ databases">
        <title>De novo transcriptome assembly of four potential Pierce s Disease insect vectors from Arizona vineyards.</title>
        <authorList>
            <person name="Tassone E.E."/>
        </authorList>
    </citation>
    <scope>NUCLEOTIDE SEQUENCE</scope>
</reference>
<gene>
    <name evidence="1" type="ORF">g.12180</name>
</gene>
<name>A0A1B6H6V2_9HEMI</name>
<dbReference type="AlphaFoldDB" id="A0A1B6H6V2"/>